<dbReference type="Pfam" id="PF00076">
    <property type="entry name" value="RRM_1"/>
    <property type="match status" value="4"/>
</dbReference>
<keyword evidence="3" id="KW-0488">Methylation</keyword>
<dbReference type="FunFam" id="3.30.70.330:FF:001072">
    <property type="entry name" value="Nucleolin"/>
    <property type="match status" value="1"/>
</dbReference>
<protein>
    <recommendedName>
        <fullName evidence="2">Nucleolin</fullName>
    </recommendedName>
</protein>
<evidence type="ECO:0000256" key="9">
    <source>
        <dbReference type="ARBA" id="ARBA00024824"/>
    </source>
</evidence>
<dbReference type="GO" id="GO:0003723">
    <property type="term" value="F:RNA binding"/>
    <property type="evidence" value="ECO:0007669"/>
    <property type="project" value="UniProtKB-UniRule"/>
</dbReference>
<feature type="domain" description="RRM" evidence="12">
    <location>
        <begin position="117"/>
        <end position="193"/>
    </location>
</feature>
<feature type="compositionally biased region" description="Acidic residues" evidence="11">
    <location>
        <begin position="51"/>
        <end position="82"/>
    </location>
</feature>
<comment type="function">
    <text evidence="9">Nucleolin is the major nucleolar protein of growing eukaryotic cells. It is found associated with intranucleolar chromatin and pre-ribosomal particles. It induces chromatin decondensation by binding to histone H1. It is thought to play a role in pre-rRNA transcription and ribosome assembly. May play a role in the process of transcriptional elongation. Binds RNA oligonucleotides with 5'-UUAGGG-3' repeats more tightly than the telomeric single-stranded DNA 5'-TTAGGG-3' repeats.</text>
</comment>
<dbReference type="InterPro" id="IPR000504">
    <property type="entry name" value="RRM_dom"/>
</dbReference>
<dbReference type="CDD" id="cd12406">
    <property type="entry name" value="RRM4_NCL"/>
    <property type="match status" value="1"/>
</dbReference>
<evidence type="ECO:0000313" key="14">
    <source>
        <dbReference type="Proteomes" id="UP000694544"/>
    </source>
</evidence>
<comment type="subcellular location">
    <subcellularLocation>
        <location evidence="1">Nucleus</location>
        <location evidence="1">Nucleolus</location>
    </subcellularLocation>
</comment>
<evidence type="ECO:0000259" key="12">
    <source>
        <dbReference type="PROSITE" id="PS50102"/>
    </source>
</evidence>
<feature type="region of interest" description="Disordered" evidence="11">
    <location>
        <begin position="252"/>
        <end position="277"/>
    </location>
</feature>
<reference evidence="13" key="2">
    <citation type="submission" date="2025-09" db="UniProtKB">
        <authorList>
            <consortium name="Ensembl"/>
        </authorList>
    </citation>
    <scope>IDENTIFICATION</scope>
</reference>
<dbReference type="Proteomes" id="UP000694544">
    <property type="component" value="Unplaced"/>
</dbReference>
<feature type="domain" description="RRM" evidence="12">
    <location>
        <begin position="282"/>
        <end position="356"/>
    </location>
</feature>
<feature type="region of interest" description="Disordered" evidence="11">
    <location>
        <begin position="1"/>
        <end position="111"/>
    </location>
</feature>
<proteinExistence type="predicted"/>
<dbReference type="InterPro" id="IPR012677">
    <property type="entry name" value="Nucleotide-bd_a/b_plait_sf"/>
</dbReference>
<dbReference type="InterPro" id="IPR034230">
    <property type="entry name" value="Nucleolin_RRM1"/>
</dbReference>
<keyword evidence="5" id="KW-0677">Repeat</keyword>
<dbReference type="PANTHER" id="PTHR23236:SF119">
    <property type="entry name" value="NUCLEAR RNA-BINDING PROTEIN SART-3"/>
    <property type="match status" value="1"/>
</dbReference>
<dbReference type="Ensembl" id="ENSMMST00000015482.1">
    <property type="protein sequence ID" value="ENSMMSP00000014021.1"/>
    <property type="gene ID" value="ENSMMSG00000010703.1"/>
</dbReference>
<dbReference type="AlphaFoldDB" id="A0A8C6DBL8"/>
<dbReference type="CDD" id="cd12403">
    <property type="entry name" value="RRM1_NCL"/>
    <property type="match status" value="1"/>
</dbReference>
<evidence type="ECO:0000256" key="7">
    <source>
        <dbReference type="ARBA" id="ARBA00023125"/>
    </source>
</evidence>
<evidence type="ECO:0000256" key="6">
    <source>
        <dbReference type="ARBA" id="ARBA00022884"/>
    </source>
</evidence>
<dbReference type="GO" id="GO:0005730">
    <property type="term" value="C:nucleolus"/>
    <property type="evidence" value="ECO:0007669"/>
    <property type="project" value="UniProtKB-SubCell"/>
</dbReference>
<dbReference type="GO" id="GO:0003677">
    <property type="term" value="F:DNA binding"/>
    <property type="evidence" value="ECO:0007669"/>
    <property type="project" value="UniProtKB-KW"/>
</dbReference>
<evidence type="ECO:0000256" key="10">
    <source>
        <dbReference type="PROSITE-ProRule" id="PRU00176"/>
    </source>
</evidence>
<sequence length="496" mass="54458">MSEDEDDENTDDGDDDEEDEDDSEEEPMETVPAKGKKAPVKAVPVKAKSTDEDEEDDDDDEEEDDDEEGQEEDEEEEEEEEPVKEAPGKRKKEMAKQKAAPEAKKQKVEGTEPTTSFNLFVGNLNFNKSAPELKTGISDLFAKNDLAVVDVRIGVSRKFGYVDFESAEDLEKALELTGLKVFGNEIKLEKPKGKDNNKDRDARTLLAKNLPYRVTQDELKEVFEDAVEIRLVSKDGKSKGIAYIEFKTEDNAEKPLEEKQGTEIDGQDHRGGKNSTWSGESKTLVLSNLSYSATEETLQEVFEKATHIKVTQNQNGKSKGYAFIEFASFEDVKEALNSCNKREIEGRAIRLEMQGPRGSPNVRSQPTKTLFVKGFSEHTTEETVKESFDGSIQARIVTDQETGSSKGFGFVDFNSEEDAKAAKEAMEDGEINGNKVTLDWAKPKGEGGLGGRGEGRGGFGGRGGGRGGRGGFGGGFRGGRGGGGDHKPQGKKMKFE</sequence>
<dbReference type="Gene3D" id="3.30.70.330">
    <property type="match status" value="4"/>
</dbReference>
<feature type="compositionally biased region" description="Basic and acidic residues" evidence="11">
    <location>
        <begin position="83"/>
        <end position="110"/>
    </location>
</feature>
<keyword evidence="7" id="KW-0238">DNA-binding</keyword>
<feature type="region of interest" description="Disordered" evidence="11">
    <location>
        <begin position="438"/>
        <end position="496"/>
    </location>
</feature>
<feature type="domain" description="RRM" evidence="12">
    <location>
        <begin position="368"/>
        <end position="443"/>
    </location>
</feature>
<reference evidence="13" key="1">
    <citation type="submission" date="2025-08" db="UniProtKB">
        <authorList>
            <consortium name="Ensembl"/>
        </authorList>
    </citation>
    <scope>IDENTIFICATION</scope>
</reference>
<organism evidence="13 14">
    <name type="scientific">Moschus moschiferus</name>
    <name type="common">Siberian musk deer</name>
    <name type="synonym">Moschus sibiricus</name>
    <dbReference type="NCBI Taxonomy" id="68415"/>
    <lineage>
        <taxon>Eukaryota</taxon>
        <taxon>Metazoa</taxon>
        <taxon>Chordata</taxon>
        <taxon>Craniata</taxon>
        <taxon>Vertebrata</taxon>
        <taxon>Euteleostomi</taxon>
        <taxon>Mammalia</taxon>
        <taxon>Eutheria</taxon>
        <taxon>Laurasiatheria</taxon>
        <taxon>Artiodactyla</taxon>
        <taxon>Ruminantia</taxon>
        <taxon>Pecora</taxon>
        <taxon>Moschidae</taxon>
        <taxon>Moschus</taxon>
    </lineage>
</organism>
<evidence type="ECO:0000256" key="1">
    <source>
        <dbReference type="ARBA" id="ARBA00004604"/>
    </source>
</evidence>
<keyword evidence="8" id="KW-0539">Nucleus</keyword>
<evidence type="ECO:0000256" key="5">
    <source>
        <dbReference type="ARBA" id="ARBA00022737"/>
    </source>
</evidence>
<name>A0A8C6DBL8_MOSMO</name>
<feature type="domain" description="RRM" evidence="12">
    <location>
        <begin position="203"/>
        <end position="267"/>
    </location>
</feature>
<dbReference type="SUPFAM" id="SSF54928">
    <property type="entry name" value="RNA-binding domain, RBD"/>
    <property type="match status" value="4"/>
</dbReference>
<feature type="compositionally biased region" description="Basic and acidic residues" evidence="11">
    <location>
        <begin position="483"/>
        <end position="496"/>
    </location>
</feature>
<dbReference type="GeneTree" id="ENSGT00940000157437"/>
<feature type="compositionally biased region" description="Gly residues" evidence="11">
    <location>
        <begin position="446"/>
        <end position="482"/>
    </location>
</feature>
<keyword evidence="4" id="KW-0597">Phosphoprotein</keyword>
<feature type="compositionally biased region" description="Acidic residues" evidence="11">
    <location>
        <begin position="1"/>
        <end position="28"/>
    </location>
</feature>
<dbReference type="InterPro" id="IPR034235">
    <property type="entry name" value="Nucleolin_RRM4"/>
</dbReference>
<evidence type="ECO:0000256" key="8">
    <source>
        <dbReference type="ARBA" id="ARBA00023242"/>
    </source>
</evidence>
<evidence type="ECO:0000256" key="11">
    <source>
        <dbReference type="SAM" id="MobiDB-lite"/>
    </source>
</evidence>
<keyword evidence="6 10" id="KW-0694">RNA-binding</keyword>
<evidence type="ECO:0000256" key="2">
    <source>
        <dbReference type="ARBA" id="ARBA00017108"/>
    </source>
</evidence>
<evidence type="ECO:0000256" key="4">
    <source>
        <dbReference type="ARBA" id="ARBA00022553"/>
    </source>
</evidence>
<evidence type="ECO:0000313" key="13">
    <source>
        <dbReference type="Ensembl" id="ENSMMSP00000014021.1"/>
    </source>
</evidence>
<dbReference type="PANTHER" id="PTHR23236">
    <property type="entry name" value="EUKARYOTIC TRANSLATION INITIATION FACTOR 4B/4H"/>
    <property type="match status" value="1"/>
</dbReference>
<dbReference type="SMART" id="SM00360">
    <property type="entry name" value="RRM"/>
    <property type="match status" value="4"/>
</dbReference>
<accession>A0A8C6DBL8</accession>
<evidence type="ECO:0000256" key="3">
    <source>
        <dbReference type="ARBA" id="ARBA00022481"/>
    </source>
</evidence>
<keyword evidence="14" id="KW-1185">Reference proteome</keyword>
<dbReference type="PROSITE" id="PS50102">
    <property type="entry name" value="RRM"/>
    <property type="match status" value="4"/>
</dbReference>
<dbReference type="FunFam" id="3.30.70.330:FF:000278">
    <property type="entry name" value="Nucleolin"/>
    <property type="match status" value="1"/>
</dbReference>
<feature type="compositionally biased region" description="Basic and acidic residues" evidence="11">
    <location>
        <begin position="252"/>
        <end position="271"/>
    </location>
</feature>
<dbReference type="InterPro" id="IPR035979">
    <property type="entry name" value="RBD_domain_sf"/>
</dbReference>